<dbReference type="EMBL" id="CP000125">
    <property type="protein sequence ID" value="ABA52299.1"/>
    <property type="molecule type" value="Genomic_DNA"/>
</dbReference>
<reference evidence="2 3" key="1">
    <citation type="submission" date="2005-09" db="EMBL/GenBank/DDBJ databases">
        <authorList>
            <person name="Woods D.E."/>
            <person name="Nierman W.C."/>
        </authorList>
    </citation>
    <scope>NUCLEOTIDE SEQUENCE [LARGE SCALE GENOMIC DNA]</scope>
    <source>
        <strain evidence="2 3">1710b</strain>
    </source>
</reference>
<organism evidence="2 3">
    <name type="scientific">Burkholderia pseudomallei (strain 1710b)</name>
    <dbReference type="NCBI Taxonomy" id="320372"/>
    <lineage>
        <taxon>Bacteria</taxon>
        <taxon>Pseudomonadati</taxon>
        <taxon>Pseudomonadota</taxon>
        <taxon>Betaproteobacteria</taxon>
        <taxon>Burkholderiales</taxon>
        <taxon>Burkholderiaceae</taxon>
        <taxon>Burkholderia</taxon>
        <taxon>pseudomallei group</taxon>
    </lineage>
</organism>
<dbReference type="HOGENOM" id="CLU_1358334_0_0_4"/>
<dbReference type="EnsemblBacteria" id="ABA52299">
    <property type="protein sequence ID" value="ABA52299"/>
    <property type="gene ID" value="BURPS1710b_A1798"/>
</dbReference>
<dbReference type="Proteomes" id="UP000002700">
    <property type="component" value="Chromosome II"/>
</dbReference>
<gene>
    <name evidence="2" type="ordered locus">BURPS1710b_A1798</name>
</gene>
<dbReference type="KEGG" id="bpm:BURPS1710b_A1798"/>
<feature type="region of interest" description="Disordered" evidence="1">
    <location>
        <begin position="22"/>
        <end position="54"/>
    </location>
</feature>
<sequence length="201" mass="21251">MRKNTTRSVSSKPSARCSACDAAFSSGASDANAAQPRAVPQAAAAAHSARDAAAARGRLDEHAFEKQDGRRAATVHVIVPDGDFGEADRREDARRRGDEARVARGRVELPRDVARMLDVVRVRPQRAAKLPPCGGVARLRGANLEKRGGVRQVDAPAARAASTACATRSTNSRSTLMIASRLPSGMSTISRCVTSCVVHAR</sequence>
<evidence type="ECO:0000313" key="2">
    <source>
        <dbReference type="EMBL" id="ABA52299.1"/>
    </source>
</evidence>
<name>Q3JHJ8_BURP1</name>
<feature type="compositionally biased region" description="Low complexity" evidence="1">
    <location>
        <begin position="31"/>
        <end position="54"/>
    </location>
</feature>
<dbReference type="AlphaFoldDB" id="Q3JHJ8"/>
<accession>Q3JHJ8</accession>
<evidence type="ECO:0000256" key="1">
    <source>
        <dbReference type="SAM" id="MobiDB-lite"/>
    </source>
</evidence>
<proteinExistence type="predicted"/>
<protein>
    <submittedName>
        <fullName evidence="2">Uncharacterized protein</fullName>
    </submittedName>
</protein>
<evidence type="ECO:0000313" key="3">
    <source>
        <dbReference type="Proteomes" id="UP000002700"/>
    </source>
</evidence>